<dbReference type="PIRSF" id="PIRSF001100">
    <property type="entry name" value="Beta_cellobiohydrolase"/>
    <property type="match status" value="1"/>
</dbReference>
<comment type="caution">
    <text evidence="3">The sequence shown here is derived from an EMBL/GenBank/DDBJ whole genome shotgun (WGS) entry which is preliminary data.</text>
</comment>
<gene>
    <name evidence="3" type="ORF">ACFQ2K_34855</name>
</gene>
<evidence type="ECO:0000313" key="4">
    <source>
        <dbReference type="Proteomes" id="UP001596915"/>
    </source>
</evidence>
<proteinExistence type="inferred from homology"/>
<evidence type="ECO:0000313" key="3">
    <source>
        <dbReference type="EMBL" id="MFD0627100.1"/>
    </source>
</evidence>
<dbReference type="GO" id="GO:0016787">
    <property type="term" value="F:hydrolase activity"/>
    <property type="evidence" value="ECO:0007669"/>
    <property type="project" value="UniProtKB-KW"/>
</dbReference>
<keyword evidence="1" id="KW-0119">Carbohydrate metabolism</keyword>
<dbReference type="EC" id="3.2.1.-" evidence="1"/>
<organism evidence="3 4">
    <name type="scientific">Streptomyces sanglieri</name>
    <dbReference type="NCBI Taxonomy" id="193460"/>
    <lineage>
        <taxon>Bacteria</taxon>
        <taxon>Bacillati</taxon>
        <taxon>Actinomycetota</taxon>
        <taxon>Actinomycetes</taxon>
        <taxon>Kitasatosporales</taxon>
        <taxon>Streptomycetaceae</taxon>
        <taxon>Streptomyces</taxon>
    </lineage>
</organism>
<dbReference type="InterPro" id="IPR036434">
    <property type="entry name" value="Beta_cellobiohydrolase_sf"/>
</dbReference>
<dbReference type="Gene3D" id="3.20.20.40">
    <property type="entry name" value="1, 4-beta cellobiohydrolase"/>
    <property type="match status" value="1"/>
</dbReference>
<name>A0ABW2X017_9ACTN</name>
<dbReference type="PANTHER" id="PTHR34876:SF4">
    <property type="entry name" value="1,4-BETA-D-GLUCAN CELLOBIOHYDROLASE C-RELATED"/>
    <property type="match status" value="1"/>
</dbReference>
<protein>
    <recommendedName>
        <fullName evidence="1">Glucanase</fullName>
        <ecNumber evidence="1">3.2.1.-</ecNumber>
    </recommendedName>
</protein>
<dbReference type="SUPFAM" id="SSF51989">
    <property type="entry name" value="Glycosyl hydrolases family 6, cellulases"/>
    <property type="match status" value="1"/>
</dbReference>
<dbReference type="EMBL" id="JBHTGL010000008">
    <property type="protein sequence ID" value="MFD0627100.1"/>
    <property type="molecule type" value="Genomic_DNA"/>
</dbReference>
<dbReference type="Proteomes" id="UP001596915">
    <property type="component" value="Unassembled WGS sequence"/>
</dbReference>
<keyword evidence="1" id="KW-0624">Polysaccharide degradation</keyword>
<comment type="similarity">
    <text evidence="1">Belongs to the glycosyl hydrolase family 6.</text>
</comment>
<dbReference type="Pfam" id="PF01341">
    <property type="entry name" value="Glyco_hydro_6"/>
    <property type="match status" value="1"/>
</dbReference>
<dbReference type="PANTHER" id="PTHR34876">
    <property type="match status" value="1"/>
</dbReference>
<feature type="region of interest" description="Disordered" evidence="2">
    <location>
        <begin position="45"/>
        <end position="70"/>
    </location>
</feature>
<evidence type="ECO:0000256" key="2">
    <source>
        <dbReference type="SAM" id="MobiDB-lite"/>
    </source>
</evidence>
<dbReference type="InterPro" id="IPR016288">
    <property type="entry name" value="Beta_cellobiohydrolase"/>
</dbReference>
<dbReference type="PRINTS" id="PR00733">
    <property type="entry name" value="GLHYDRLASE6"/>
</dbReference>
<keyword evidence="1" id="KW-0326">Glycosidase</keyword>
<keyword evidence="4" id="KW-1185">Reference proteome</keyword>
<reference evidence="4" key="1">
    <citation type="journal article" date="2019" name="Int. J. Syst. Evol. Microbiol.">
        <title>The Global Catalogue of Microorganisms (GCM) 10K type strain sequencing project: providing services to taxonomists for standard genome sequencing and annotation.</title>
        <authorList>
            <consortium name="The Broad Institute Genomics Platform"/>
            <consortium name="The Broad Institute Genome Sequencing Center for Infectious Disease"/>
            <person name="Wu L."/>
            <person name="Ma J."/>
        </authorList>
    </citation>
    <scope>NUCLEOTIDE SEQUENCE [LARGE SCALE GENOMIC DNA]</scope>
    <source>
        <strain evidence="4">JCM 12607</strain>
    </source>
</reference>
<sequence>MYGSHDGRRGVRTGRRTGRCTGLGRAGAVAAAGAVLLLAGCTSGPGSGPGPGPARGATGRSPGGERYWVNPDGNAARQVAAYTRDGDGASAALIERIARRPVGEWIGPDTPEAEAKGLTRAAAKAGREALLVLYNIPHRDCGQFSRGGAADGNAYRTWLEGVARGIGDRRATVILEPDALLHMVDGCTPQEFHEERYDLLKGAAERLGRQPGVRVYVDAGNAGWRTPDALFRPLRRAGIGAADGFAVNVSNFQTTQASTEFGKRLSAKVGGKPFVIDTSRNGNGPYRGGAPGENWCNPPGRALGDPPTTDTGDELVDAHLWIKRPGESDGDCRGGPKAGAWWPEYALGLARAAKQ</sequence>
<keyword evidence="1 3" id="KW-0378">Hydrolase</keyword>
<keyword evidence="1" id="KW-0136">Cellulose degradation</keyword>
<evidence type="ECO:0000256" key="1">
    <source>
        <dbReference type="RuleBase" id="RU361186"/>
    </source>
</evidence>
<accession>A0ABW2X017</accession>